<keyword evidence="1 5" id="KW-0479">Metal-binding</keyword>
<dbReference type="SMART" id="SM00356">
    <property type="entry name" value="ZnF_C3H1"/>
    <property type="match status" value="2"/>
</dbReference>
<dbReference type="SUPFAM" id="SSF90229">
    <property type="entry name" value="CCCH zinc finger"/>
    <property type="match status" value="2"/>
</dbReference>
<comment type="caution">
    <text evidence="7">The sequence shown here is derived from an EMBL/GenBank/DDBJ whole genome shotgun (WGS) entry which is preliminary data.</text>
</comment>
<dbReference type="InterPro" id="IPR000571">
    <property type="entry name" value="Znf_CCCH"/>
</dbReference>
<dbReference type="EMBL" id="CAMXCT030000042">
    <property type="protein sequence ID" value="CAL4760236.1"/>
    <property type="molecule type" value="Genomic_DNA"/>
</dbReference>
<evidence type="ECO:0000313" key="9">
    <source>
        <dbReference type="EMBL" id="CAL4760236.1"/>
    </source>
</evidence>
<reference evidence="8" key="2">
    <citation type="submission" date="2024-04" db="EMBL/GenBank/DDBJ databases">
        <authorList>
            <person name="Chen Y."/>
            <person name="Shah S."/>
            <person name="Dougan E. K."/>
            <person name="Thang M."/>
            <person name="Chan C."/>
        </authorList>
    </citation>
    <scope>NUCLEOTIDE SEQUENCE [LARGE SCALE GENOMIC DNA]</scope>
</reference>
<keyword evidence="2" id="KW-0677">Repeat</keyword>
<evidence type="ECO:0000256" key="2">
    <source>
        <dbReference type="ARBA" id="ARBA00022737"/>
    </source>
</evidence>
<feature type="zinc finger region" description="C3H1-type" evidence="5">
    <location>
        <begin position="10"/>
        <end position="37"/>
    </location>
</feature>
<dbReference type="GO" id="GO:0003729">
    <property type="term" value="F:mRNA binding"/>
    <property type="evidence" value="ECO:0007669"/>
    <property type="project" value="InterPro"/>
</dbReference>
<evidence type="ECO:0000313" key="7">
    <source>
        <dbReference type="EMBL" id="CAI3972924.1"/>
    </source>
</evidence>
<keyword evidence="4 5" id="KW-0862">Zinc</keyword>
<evidence type="ECO:0000256" key="1">
    <source>
        <dbReference type="ARBA" id="ARBA00022723"/>
    </source>
</evidence>
<evidence type="ECO:0000313" key="10">
    <source>
        <dbReference type="Proteomes" id="UP001152797"/>
    </source>
</evidence>
<dbReference type="PROSITE" id="PS50103">
    <property type="entry name" value="ZF_C3H1"/>
    <property type="match status" value="2"/>
</dbReference>
<keyword evidence="10" id="KW-1185">Reference proteome</keyword>
<proteinExistence type="predicted"/>
<accession>A0A9P1BG94</accession>
<keyword evidence="3 5" id="KW-0863">Zinc-finger</keyword>
<dbReference type="EMBL" id="CAMXCT020000042">
    <property type="protein sequence ID" value="CAL1126299.1"/>
    <property type="molecule type" value="Genomic_DNA"/>
</dbReference>
<evidence type="ECO:0000256" key="3">
    <source>
        <dbReference type="ARBA" id="ARBA00022771"/>
    </source>
</evidence>
<dbReference type="Pfam" id="PF00642">
    <property type="entry name" value="zf-CCCH"/>
    <property type="match status" value="1"/>
</dbReference>
<evidence type="ECO:0000313" key="8">
    <source>
        <dbReference type="EMBL" id="CAL1126299.1"/>
    </source>
</evidence>
<dbReference type="OrthoDB" id="415459at2759"/>
<sequence length="202" mass="22251">MTTQETRNTLKFTQMCRYFRANRCHMGNECNFAHSPEELRKAPSLVGTKLCFQFSSKGQCSKGAACNFAHGKEELQSMPVEARSPVGRKGGMDPMKVKAAAEVKAVKVQGPRDACDAISKMHLLQMKMNQLESLSMRLAVRPPPGLEAMNLPMSSFTGSLACMDSEIWSMASTSFPSSPRVDESESEVFSPLLSDRSEAFLL</sequence>
<dbReference type="EMBL" id="CAMXCT010000042">
    <property type="protein sequence ID" value="CAI3972924.1"/>
    <property type="molecule type" value="Genomic_DNA"/>
</dbReference>
<gene>
    <name evidence="7" type="ORF">C1SCF055_LOCUS1459</name>
</gene>
<evidence type="ECO:0000259" key="6">
    <source>
        <dbReference type="PROSITE" id="PS50103"/>
    </source>
</evidence>
<dbReference type="Gene3D" id="4.10.1000.10">
    <property type="entry name" value="Zinc finger, CCCH-type"/>
    <property type="match status" value="2"/>
</dbReference>
<evidence type="ECO:0000256" key="4">
    <source>
        <dbReference type="ARBA" id="ARBA00022833"/>
    </source>
</evidence>
<dbReference type="Proteomes" id="UP001152797">
    <property type="component" value="Unassembled WGS sequence"/>
</dbReference>
<dbReference type="InterPro" id="IPR045877">
    <property type="entry name" value="ZFP36-like"/>
</dbReference>
<protein>
    <submittedName>
        <fullName evidence="9">C3H1-type domain-containing protein</fullName>
    </submittedName>
</protein>
<dbReference type="PANTHER" id="PTHR12547">
    <property type="entry name" value="CCCH ZINC FINGER/TIS11-RELATED"/>
    <property type="match status" value="1"/>
</dbReference>
<dbReference type="InterPro" id="IPR036855">
    <property type="entry name" value="Znf_CCCH_sf"/>
</dbReference>
<dbReference type="AlphaFoldDB" id="A0A9P1BG94"/>
<evidence type="ECO:0000256" key="5">
    <source>
        <dbReference type="PROSITE-ProRule" id="PRU00723"/>
    </source>
</evidence>
<feature type="domain" description="C3H1-type" evidence="6">
    <location>
        <begin position="10"/>
        <end position="37"/>
    </location>
</feature>
<dbReference type="PANTHER" id="PTHR12547:SF18">
    <property type="entry name" value="PROTEIN TIS11"/>
    <property type="match status" value="1"/>
</dbReference>
<organism evidence="7">
    <name type="scientific">Cladocopium goreaui</name>
    <dbReference type="NCBI Taxonomy" id="2562237"/>
    <lineage>
        <taxon>Eukaryota</taxon>
        <taxon>Sar</taxon>
        <taxon>Alveolata</taxon>
        <taxon>Dinophyceae</taxon>
        <taxon>Suessiales</taxon>
        <taxon>Symbiodiniaceae</taxon>
        <taxon>Cladocopium</taxon>
    </lineage>
</organism>
<reference evidence="7" key="1">
    <citation type="submission" date="2022-10" db="EMBL/GenBank/DDBJ databases">
        <authorList>
            <person name="Chen Y."/>
            <person name="Dougan E. K."/>
            <person name="Chan C."/>
            <person name="Rhodes N."/>
            <person name="Thang M."/>
        </authorList>
    </citation>
    <scope>NUCLEOTIDE SEQUENCE</scope>
</reference>
<feature type="domain" description="C3H1-type" evidence="6">
    <location>
        <begin position="45"/>
        <end position="73"/>
    </location>
</feature>
<feature type="zinc finger region" description="C3H1-type" evidence="5">
    <location>
        <begin position="45"/>
        <end position="73"/>
    </location>
</feature>
<name>A0A9P1BG94_9DINO</name>
<dbReference type="GO" id="GO:0008270">
    <property type="term" value="F:zinc ion binding"/>
    <property type="evidence" value="ECO:0007669"/>
    <property type="project" value="UniProtKB-KW"/>
</dbReference>